<comment type="caution">
    <text evidence="3">The sequence shown here is derived from an EMBL/GenBank/DDBJ whole genome shotgun (WGS) entry which is preliminary data.</text>
</comment>
<feature type="region of interest" description="Disordered" evidence="2">
    <location>
        <begin position="240"/>
        <end position="259"/>
    </location>
</feature>
<feature type="coiled-coil region" evidence="1">
    <location>
        <begin position="361"/>
        <end position="388"/>
    </location>
</feature>
<evidence type="ECO:0000313" key="3">
    <source>
        <dbReference type="EMBL" id="GGK74523.1"/>
    </source>
</evidence>
<gene>
    <name evidence="3" type="ORF">GCM10009067_28390</name>
</gene>
<feature type="region of interest" description="Disordered" evidence="2">
    <location>
        <begin position="194"/>
        <end position="220"/>
    </location>
</feature>
<feature type="region of interest" description="Disordered" evidence="2">
    <location>
        <begin position="34"/>
        <end position="65"/>
    </location>
</feature>
<feature type="region of interest" description="Disordered" evidence="2">
    <location>
        <begin position="1"/>
        <end position="22"/>
    </location>
</feature>
<dbReference type="OrthoDB" id="351393at2157"/>
<evidence type="ECO:0000313" key="4">
    <source>
        <dbReference type="Proteomes" id="UP000614221"/>
    </source>
</evidence>
<proteinExistence type="predicted"/>
<feature type="region of interest" description="Disordered" evidence="2">
    <location>
        <begin position="284"/>
        <end position="348"/>
    </location>
</feature>
<accession>A0A830F0B4</accession>
<reference evidence="3" key="1">
    <citation type="journal article" date="2014" name="Int. J. Syst. Evol. Microbiol.">
        <title>Complete genome sequence of Corynebacterium casei LMG S-19264T (=DSM 44701T), isolated from a smear-ripened cheese.</title>
        <authorList>
            <consortium name="US DOE Joint Genome Institute (JGI-PGF)"/>
            <person name="Walter F."/>
            <person name="Albersmeier A."/>
            <person name="Kalinowski J."/>
            <person name="Ruckert C."/>
        </authorList>
    </citation>
    <scope>NUCLEOTIDE SEQUENCE</scope>
    <source>
        <strain evidence="3">JCM 19018</strain>
    </source>
</reference>
<dbReference type="RefSeq" id="WP_188978963.1">
    <property type="nucleotide sequence ID" value="NZ_BMPD01000005.1"/>
</dbReference>
<reference evidence="3" key="2">
    <citation type="submission" date="2020-09" db="EMBL/GenBank/DDBJ databases">
        <authorList>
            <person name="Sun Q."/>
            <person name="Ohkuma M."/>
        </authorList>
    </citation>
    <scope>NUCLEOTIDE SEQUENCE</scope>
    <source>
        <strain evidence="3">JCM 19018</strain>
    </source>
</reference>
<feature type="compositionally biased region" description="Polar residues" evidence="2">
    <location>
        <begin position="1"/>
        <end position="15"/>
    </location>
</feature>
<evidence type="ECO:0000256" key="2">
    <source>
        <dbReference type="SAM" id="MobiDB-lite"/>
    </source>
</evidence>
<organism evidence="3 4">
    <name type="scientific">Haloarcula sebkhae</name>
    <dbReference type="NCBI Taxonomy" id="932660"/>
    <lineage>
        <taxon>Archaea</taxon>
        <taxon>Methanobacteriati</taxon>
        <taxon>Methanobacteriota</taxon>
        <taxon>Stenosarchaea group</taxon>
        <taxon>Halobacteria</taxon>
        <taxon>Halobacteriales</taxon>
        <taxon>Haloarculaceae</taxon>
        <taxon>Haloarcula</taxon>
    </lineage>
</organism>
<dbReference type="EMBL" id="BMPD01000005">
    <property type="protein sequence ID" value="GGK74523.1"/>
    <property type="molecule type" value="Genomic_DNA"/>
</dbReference>
<name>A0A830F0B4_9EURY</name>
<dbReference type="AlphaFoldDB" id="A0A830F0B4"/>
<dbReference type="Proteomes" id="UP000614221">
    <property type="component" value="Unassembled WGS sequence"/>
</dbReference>
<feature type="compositionally biased region" description="Low complexity" evidence="2">
    <location>
        <begin position="240"/>
        <end position="250"/>
    </location>
</feature>
<sequence length="390" mass="40633">MSGSDDGFGTTSTLSVELDERSLTNVKHQIESEIGSMPLGVTDGGSMSAQMAGGAGSGRERRRRRREFRWARERTGYLEDAVTYLEEIDDKVGEGDDGGIAGGIINQVIDSGGDAGGAAALSGAAAALTGAATAHTGAAAAHGGAAAALTAAAGALSGAGGSSVSVEKPAWTPLQVEDVGPLDVEDVDPLAIEEPGTYPLEEPSGDYPLAEPSGTYPVEEPSKPYPVEDVGPIPVDVSVSVGQGSSSSGAGEREAPHQWANDILRDVPVVGPSLADANKEVVNSARDWGRDVPLLPEPVPNLKSSDNKRRQEQGQTSSVTVEASQPPDGSQSINYTDNSTTEVVVETNTEDVVDDAIDEIEREYDDRIADIESELDDLRREIKDAARGRR</sequence>
<keyword evidence="1" id="KW-0175">Coiled coil</keyword>
<feature type="compositionally biased region" description="Low complexity" evidence="2">
    <location>
        <begin position="336"/>
        <end position="347"/>
    </location>
</feature>
<feature type="compositionally biased region" description="Polar residues" evidence="2">
    <location>
        <begin position="313"/>
        <end position="335"/>
    </location>
</feature>
<evidence type="ECO:0000256" key="1">
    <source>
        <dbReference type="SAM" id="Coils"/>
    </source>
</evidence>
<protein>
    <submittedName>
        <fullName evidence="3">Uncharacterized protein</fullName>
    </submittedName>
</protein>